<feature type="domain" description="Trimeric autotransporter adhesin YadA-like stalk" evidence="13">
    <location>
        <begin position="456"/>
        <end position="487"/>
    </location>
</feature>
<dbReference type="Proteomes" id="UP000018945">
    <property type="component" value="Unassembled WGS sequence"/>
</dbReference>
<dbReference type="InterPro" id="IPR008640">
    <property type="entry name" value="Adhesin_Head_dom"/>
</dbReference>
<comment type="caution">
    <text evidence="14">The sequence shown here is derived from an EMBL/GenBank/DDBJ whole genome shotgun (WGS) entry which is preliminary data.</text>
</comment>
<keyword evidence="6" id="KW-0812">Transmembrane</keyword>
<feature type="domain" description="Trimeric autotransporter adhesin YadA-like stalk" evidence="13">
    <location>
        <begin position="140"/>
        <end position="163"/>
    </location>
</feature>
<dbReference type="PATRIC" id="fig|1402976.3.peg.531"/>
<keyword evidence="9" id="KW-0472">Membrane</keyword>
<evidence type="ECO:0000256" key="1">
    <source>
        <dbReference type="ARBA" id="ARBA00004241"/>
    </source>
</evidence>
<feature type="domain" description="Trimeric autotransporter adhesin YadA-like stalk" evidence="13">
    <location>
        <begin position="209"/>
        <end position="249"/>
    </location>
</feature>
<gene>
    <name evidence="14" type="ORF">Q649_00419</name>
</gene>
<keyword evidence="8" id="KW-0653">Protein transport</keyword>
<dbReference type="NCBIfam" id="NF033870">
    <property type="entry name" value="VOMP_auto_Cterm"/>
    <property type="match status" value="1"/>
</dbReference>
<dbReference type="InterPro" id="IPR005594">
    <property type="entry name" value="YadA_C"/>
</dbReference>
<evidence type="ECO:0000256" key="4">
    <source>
        <dbReference type="ARBA" id="ARBA00022448"/>
    </source>
</evidence>
<evidence type="ECO:0000259" key="12">
    <source>
        <dbReference type="Pfam" id="PF05658"/>
    </source>
</evidence>
<proteinExistence type="inferred from homology"/>
<keyword evidence="7" id="KW-0732">Signal</keyword>
<dbReference type="Pfam" id="PF05658">
    <property type="entry name" value="YadA_head"/>
    <property type="match status" value="1"/>
</dbReference>
<protein>
    <recommendedName>
        <fullName evidence="16">Trimeric autotransporter adhesin YadA-like C-terminal membrane anchor domain-containing protein</fullName>
    </recommendedName>
</protein>
<name>W3U124_BARQI</name>
<feature type="domain" description="Trimeric autotransporter adhesin YadA-like C-terminal membrane anchor" evidence="11">
    <location>
        <begin position="632"/>
        <end position="686"/>
    </location>
</feature>
<dbReference type="SUPFAM" id="SSF54523">
    <property type="entry name" value="Pili subunits"/>
    <property type="match status" value="1"/>
</dbReference>
<dbReference type="EMBL" id="AZZX01000008">
    <property type="protein sequence ID" value="ETS16534.1"/>
    <property type="molecule type" value="Genomic_DNA"/>
</dbReference>
<dbReference type="Pfam" id="PF05662">
    <property type="entry name" value="YadA_stalk"/>
    <property type="match status" value="4"/>
</dbReference>
<dbReference type="Gene3D" id="3.30.1300.30">
    <property type="entry name" value="GSPII I/J protein-like"/>
    <property type="match status" value="1"/>
</dbReference>
<evidence type="ECO:0000313" key="14">
    <source>
        <dbReference type="EMBL" id="ETS16534.1"/>
    </source>
</evidence>
<comment type="subcellular location">
    <subcellularLocation>
        <location evidence="2">Cell outer membrane</location>
    </subcellularLocation>
    <subcellularLocation>
        <location evidence="1">Cell surface</location>
    </subcellularLocation>
</comment>
<dbReference type="InterPro" id="IPR011049">
    <property type="entry name" value="Serralysin-like_metalloprot_C"/>
</dbReference>
<dbReference type="Pfam" id="PF03895">
    <property type="entry name" value="YadA_anchor"/>
    <property type="match status" value="1"/>
</dbReference>
<comment type="similarity">
    <text evidence="3">Belongs to the autotransporter-2 (AT-2) (TC 1.B.40) family.</text>
</comment>
<evidence type="ECO:0000256" key="5">
    <source>
        <dbReference type="ARBA" id="ARBA00022452"/>
    </source>
</evidence>
<dbReference type="AlphaFoldDB" id="W3U124"/>
<reference evidence="14 15" key="1">
    <citation type="submission" date="2013-12" db="EMBL/GenBank/DDBJ databases">
        <title>The Genome Sequence of Bartonella quintana JK 73.</title>
        <authorList>
            <consortium name="The Broad Institute Genomics Platform"/>
            <consortium name="The Broad Institute Genome Sequencing Center for Infectious Disease"/>
            <person name="Feldgarden M."/>
            <person name="Kirby J."/>
            <person name="Birtles R."/>
            <person name="Dasch G."/>
            <person name="Hendrix L."/>
            <person name="Koehler J."/>
            <person name="Kosoy M."/>
            <person name="Young S."/>
            <person name="Zeng Q."/>
            <person name="Gargeya S."/>
            <person name="Fitzgerald M."/>
            <person name="Abouelleil A."/>
            <person name="Alvarado L."/>
            <person name="Chapman S.B."/>
            <person name="Gainer-Dewar J."/>
            <person name="Goldberg J."/>
            <person name="Griggs A."/>
            <person name="Gujja S."/>
            <person name="Hansen M."/>
            <person name="Howarth C."/>
            <person name="Imamovic A."/>
            <person name="Ireland A."/>
            <person name="Larimer J."/>
            <person name="McCowan C."/>
            <person name="Murphy C."/>
            <person name="Pearson M."/>
            <person name="Poon T.W."/>
            <person name="Priest M."/>
            <person name="Roberts A."/>
            <person name="Saif S."/>
            <person name="Shea T."/>
            <person name="Sykes S."/>
            <person name="Wortman J."/>
            <person name="Nusbaum C."/>
            <person name="Birren B."/>
        </authorList>
    </citation>
    <scope>NUCLEOTIDE SEQUENCE [LARGE SCALE GENOMIC DNA]</scope>
    <source>
        <strain evidence="14 15">JK 73</strain>
    </source>
</reference>
<keyword evidence="5" id="KW-1134">Transmembrane beta strand</keyword>
<organism evidence="14 15">
    <name type="scientific">Bartonella quintana JK 73</name>
    <dbReference type="NCBI Taxonomy" id="1402976"/>
    <lineage>
        <taxon>Bacteria</taxon>
        <taxon>Pseudomonadati</taxon>
        <taxon>Pseudomonadota</taxon>
        <taxon>Alphaproteobacteria</taxon>
        <taxon>Hyphomicrobiales</taxon>
        <taxon>Bartonellaceae</taxon>
        <taxon>Bartonella</taxon>
    </lineage>
</organism>
<dbReference type="HOGENOM" id="CLU_001200_2_1_5"/>
<sequence>SGVFGVQSIRSGSHPYASGYEAAIFDLGETKKFAGQLYNYLDTSSTETSIGEGATASEGGLAIGKDAMAGVNSVALGAEARAEAPESVALGFGSQTRPRKHARGWDPRINGSNSNDNNPWWMSSWGEVSIGNVNAGKTRQLTGVAAGWKDTDAVNVAQLKALKKWAEESFSGEEITYDEGSKVIRIGSKRSGDKIDIKNSDGQDRVLAGVKDGEVSKGSVDAINGSQLWKTNQTVAGLNVTLNDLGKNLTNYLGGGADVAQNVAPTYIIEDKKYRDVGSAFSGVDNILTDIYSKLGDLPGGGVKDQDALMWSETENAFVALHGLEGKKTNSKLKFLLDGAIAQGSSEAITGNQLYMMSNKLAAYFGGGARYENGQWLDPTFMLHQLNPDGSVVEKSYKTVSDAFGGVDSSLSNLNNRLKAVEQGASPVPPSSDSDVLHWNEGKGGYDASHKGQPGKITEVAEGNIAQGSKDAVNGGQLWETNERLSSVEQKVDAIEQGIGQVVDGAVSYDRDEHGNKTNKISLQGGNAGEPVVIDNVADGKIEKGSKEAVNGGQLHDYTEQQMKVVLDDAKKYTDERIKNITVDAINDAVSQAKDYTDMKFEALNYGIEGARKEARQAAAIGLAVSNLRYNDTPGKLSIAFGGGLWRSQGAFAFGAGYASEDGKILSNGSITTSSGHWGIGAGLSLKLKS</sequence>
<accession>W3U124</accession>
<keyword evidence="10" id="KW-0998">Cell outer membrane</keyword>
<evidence type="ECO:0000256" key="3">
    <source>
        <dbReference type="ARBA" id="ARBA00005848"/>
    </source>
</evidence>
<evidence type="ECO:0008006" key="16">
    <source>
        <dbReference type="Google" id="ProtNLM"/>
    </source>
</evidence>
<dbReference type="GO" id="GO:0009279">
    <property type="term" value="C:cell outer membrane"/>
    <property type="evidence" value="ECO:0007669"/>
    <property type="project" value="UniProtKB-SubCell"/>
</dbReference>
<dbReference type="InterPro" id="IPR008635">
    <property type="entry name" value="Coiled_stalk_dom"/>
</dbReference>
<dbReference type="GO" id="GO:0009986">
    <property type="term" value="C:cell surface"/>
    <property type="evidence" value="ECO:0007669"/>
    <property type="project" value="UniProtKB-SubCell"/>
</dbReference>
<evidence type="ECO:0000259" key="11">
    <source>
        <dbReference type="Pfam" id="PF03895"/>
    </source>
</evidence>
<evidence type="ECO:0000256" key="9">
    <source>
        <dbReference type="ARBA" id="ARBA00023136"/>
    </source>
</evidence>
<evidence type="ECO:0000256" key="2">
    <source>
        <dbReference type="ARBA" id="ARBA00004442"/>
    </source>
</evidence>
<keyword evidence="4" id="KW-0813">Transport</keyword>
<evidence type="ECO:0000313" key="15">
    <source>
        <dbReference type="Proteomes" id="UP000018945"/>
    </source>
</evidence>
<dbReference type="SUPFAM" id="SSF101967">
    <property type="entry name" value="Adhesin YadA, collagen-binding domain"/>
    <property type="match status" value="1"/>
</dbReference>
<evidence type="ECO:0000259" key="13">
    <source>
        <dbReference type="Pfam" id="PF05662"/>
    </source>
</evidence>
<evidence type="ECO:0000256" key="7">
    <source>
        <dbReference type="ARBA" id="ARBA00022729"/>
    </source>
</evidence>
<feature type="non-terminal residue" evidence="14">
    <location>
        <position position="1"/>
    </location>
</feature>
<dbReference type="Gene3D" id="1.20.5.170">
    <property type="match status" value="2"/>
</dbReference>
<dbReference type="Gene3D" id="6.10.250.2030">
    <property type="match status" value="1"/>
</dbReference>
<evidence type="ECO:0000256" key="10">
    <source>
        <dbReference type="ARBA" id="ARBA00023237"/>
    </source>
</evidence>
<dbReference type="Gene3D" id="2.150.10.10">
    <property type="entry name" value="Serralysin-like metalloprotease, C-terminal"/>
    <property type="match status" value="3"/>
</dbReference>
<dbReference type="GO" id="GO:0015031">
    <property type="term" value="P:protein transport"/>
    <property type="evidence" value="ECO:0007669"/>
    <property type="project" value="UniProtKB-KW"/>
</dbReference>
<feature type="domain" description="Trimeric autotransporter adhesin YadA-like head" evidence="12">
    <location>
        <begin position="70"/>
        <end position="94"/>
    </location>
</feature>
<evidence type="ECO:0000256" key="8">
    <source>
        <dbReference type="ARBA" id="ARBA00022927"/>
    </source>
</evidence>
<dbReference type="RefSeq" id="WP_051398653.1">
    <property type="nucleotide sequence ID" value="NZ_KI911825.1"/>
</dbReference>
<dbReference type="InterPro" id="IPR045584">
    <property type="entry name" value="Pilin-like"/>
</dbReference>
<feature type="domain" description="Trimeric autotransporter adhesin YadA-like stalk" evidence="13">
    <location>
        <begin position="534"/>
        <end position="561"/>
    </location>
</feature>
<evidence type="ECO:0000256" key="6">
    <source>
        <dbReference type="ARBA" id="ARBA00022692"/>
    </source>
</evidence>